<evidence type="ECO:0000313" key="2">
    <source>
        <dbReference type="EMBL" id="KAF6144517.1"/>
    </source>
</evidence>
<organism evidence="2 3">
    <name type="scientific">Kingdonia uniflora</name>
    <dbReference type="NCBI Taxonomy" id="39325"/>
    <lineage>
        <taxon>Eukaryota</taxon>
        <taxon>Viridiplantae</taxon>
        <taxon>Streptophyta</taxon>
        <taxon>Embryophyta</taxon>
        <taxon>Tracheophyta</taxon>
        <taxon>Spermatophyta</taxon>
        <taxon>Magnoliopsida</taxon>
        <taxon>Ranunculales</taxon>
        <taxon>Circaeasteraceae</taxon>
        <taxon>Kingdonia</taxon>
    </lineage>
</organism>
<name>A0A7J7LPG8_9MAGN</name>
<gene>
    <name evidence="2" type="ORF">GIB67_023963</name>
</gene>
<evidence type="ECO:0000256" key="1">
    <source>
        <dbReference type="SAM" id="MobiDB-lite"/>
    </source>
</evidence>
<evidence type="ECO:0000313" key="3">
    <source>
        <dbReference type="Proteomes" id="UP000541444"/>
    </source>
</evidence>
<proteinExistence type="predicted"/>
<dbReference type="EMBL" id="JACGCM010002117">
    <property type="protein sequence ID" value="KAF6144517.1"/>
    <property type="molecule type" value="Genomic_DNA"/>
</dbReference>
<feature type="compositionally biased region" description="Basic and acidic residues" evidence="1">
    <location>
        <begin position="16"/>
        <end position="38"/>
    </location>
</feature>
<sequence>MLKALPASCTTGSGEVTKEKRRSVEPSGESGDKVAEGRPTMVDDLKEVKERARLAALHGEEYTRKMVAHLVKGIWLGIEEEKFELKNGKIELEKKLARARTDALKEAK</sequence>
<accession>A0A7J7LPG8</accession>
<reference evidence="2 3" key="1">
    <citation type="journal article" date="2020" name="IScience">
        <title>Genome Sequencing of the Endangered Kingdonia uniflora (Circaeasteraceae, Ranunculales) Reveals Potential Mechanisms of Evolutionary Specialization.</title>
        <authorList>
            <person name="Sun Y."/>
            <person name="Deng T."/>
            <person name="Zhang A."/>
            <person name="Moore M.J."/>
            <person name="Landis J.B."/>
            <person name="Lin N."/>
            <person name="Zhang H."/>
            <person name="Zhang X."/>
            <person name="Huang J."/>
            <person name="Zhang X."/>
            <person name="Sun H."/>
            <person name="Wang H."/>
        </authorList>
    </citation>
    <scope>NUCLEOTIDE SEQUENCE [LARGE SCALE GENOMIC DNA]</scope>
    <source>
        <strain evidence="2">TB1705</strain>
        <tissue evidence="2">Leaf</tissue>
    </source>
</reference>
<feature type="region of interest" description="Disordered" evidence="1">
    <location>
        <begin position="1"/>
        <end position="38"/>
    </location>
</feature>
<comment type="caution">
    <text evidence="2">The sequence shown here is derived from an EMBL/GenBank/DDBJ whole genome shotgun (WGS) entry which is preliminary data.</text>
</comment>
<keyword evidence="3" id="KW-1185">Reference proteome</keyword>
<protein>
    <submittedName>
        <fullName evidence="2">Uncharacterized protein</fullName>
    </submittedName>
</protein>
<dbReference type="Proteomes" id="UP000541444">
    <property type="component" value="Unassembled WGS sequence"/>
</dbReference>
<dbReference type="AlphaFoldDB" id="A0A7J7LPG8"/>